<keyword evidence="4" id="KW-1185">Reference proteome</keyword>
<dbReference type="CDD" id="cd02440">
    <property type="entry name" value="AdoMet_MTases"/>
    <property type="match status" value="1"/>
</dbReference>
<dbReference type="SUPFAM" id="SSF53335">
    <property type="entry name" value="S-adenosyl-L-methionine-dependent methyltransferases"/>
    <property type="match status" value="1"/>
</dbReference>
<evidence type="ECO:0000259" key="2">
    <source>
        <dbReference type="Pfam" id="PF13649"/>
    </source>
</evidence>
<dbReference type="InterPro" id="IPR041698">
    <property type="entry name" value="Methyltransf_25"/>
</dbReference>
<dbReference type="Pfam" id="PF13649">
    <property type="entry name" value="Methyltransf_25"/>
    <property type="match status" value="1"/>
</dbReference>
<dbReference type="EMBL" id="ML170263">
    <property type="protein sequence ID" value="TDL15749.1"/>
    <property type="molecule type" value="Genomic_DNA"/>
</dbReference>
<dbReference type="Gene3D" id="3.40.50.150">
    <property type="entry name" value="Vaccinia Virus protein VP39"/>
    <property type="match status" value="1"/>
</dbReference>
<dbReference type="VEuPathDB" id="FungiDB:BD410DRAFT_796071"/>
<accession>A0A4Y7PMD8</accession>
<protein>
    <submittedName>
        <fullName evidence="3">S-adenosyl-L-methionine-dependent methyltransferase</fullName>
    </submittedName>
</protein>
<dbReference type="GO" id="GO:0008168">
    <property type="term" value="F:methyltransferase activity"/>
    <property type="evidence" value="ECO:0007669"/>
    <property type="project" value="UniProtKB-KW"/>
</dbReference>
<dbReference type="Proteomes" id="UP000294933">
    <property type="component" value="Unassembled WGS sequence"/>
</dbReference>
<evidence type="ECO:0000256" key="1">
    <source>
        <dbReference type="ARBA" id="ARBA00022679"/>
    </source>
</evidence>
<keyword evidence="3" id="KW-0489">Methyltransferase</keyword>
<dbReference type="InterPro" id="IPR029063">
    <property type="entry name" value="SAM-dependent_MTases_sf"/>
</dbReference>
<dbReference type="OrthoDB" id="3647at2759"/>
<keyword evidence="1 3" id="KW-0808">Transferase</keyword>
<evidence type="ECO:0000313" key="4">
    <source>
        <dbReference type="Proteomes" id="UP000294933"/>
    </source>
</evidence>
<dbReference type="PANTHER" id="PTHR43861:SF3">
    <property type="entry name" value="PUTATIVE (AFU_ORTHOLOGUE AFUA_2G14390)-RELATED"/>
    <property type="match status" value="1"/>
</dbReference>
<sequence>MASESAQLPDHLKFNREHFDGIAHKYDEHPMAAKLASHTSSAMLASYPFDEETTSVLEFACGTGLVSRELAPHAKVIVGVDISQGMVDQYNLRVSNQGISAEEMHAECVELKGEEGELGGQKFDVVVCAQAYHHFPSIESVTKILAFFLKPGGALLVVDLIHTDESEELHRSHVLMVPHKGGFEEPHVRAAFDFAGLEQFSFKPVTKVTVNSHEMQLFFAKGVKPL</sequence>
<dbReference type="AlphaFoldDB" id="A0A4Y7PMD8"/>
<feature type="domain" description="Methyltransferase" evidence="2">
    <location>
        <begin position="56"/>
        <end position="153"/>
    </location>
</feature>
<evidence type="ECO:0000313" key="3">
    <source>
        <dbReference type="EMBL" id="TDL15749.1"/>
    </source>
</evidence>
<organism evidence="3 4">
    <name type="scientific">Rickenella mellea</name>
    <dbReference type="NCBI Taxonomy" id="50990"/>
    <lineage>
        <taxon>Eukaryota</taxon>
        <taxon>Fungi</taxon>
        <taxon>Dikarya</taxon>
        <taxon>Basidiomycota</taxon>
        <taxon>Agaricomycotina</taxon>
        <taxon>Agaricomycetes</taxon>
        <taxon>Hymenochaetales</taxon>
        <taxon>Rickenellaceae</taxon>
        <taxon>Rickenella</taxon>
    </lineage>
</organism>
<dbReference type="GO" id="GO:0032259">
    <property type="term" value="P:methylation"/>
    <property type="evidence" value="ECO:0007669"/>
    <property type="project" value="UniProtKB-KW"/>
</dbReference>
<reference evidence="3 4" key="1">
    <citation type="submission" date="2018-06" db="EMBL/GenBank/DDBJ databases">
        <title>A transcriptomic atlas of mushroom development highlights an independent origin of complex multicellularity.</title>
        <authorList>
            <consortium name="DOE Joint Genome Institute"/>
            <person name="Krizsan K."/>
            <person name="Almasi E."/>
            <person name="Merenyi Z."/>
            <person name="Sahu N."/>
            <person name="Viragh M."/>
            <person name="Koszo T."/>
            <person name="Mondo S."/>
            <person name="Kiss B."/>
            <person name="Balint B."/>
            <person name="Kues U."/>
            <person name="Barry K."/>
            <person name="Hegedus J.C."/>
            <person name="Henrissat B."/>
            <person name="Johnson J."/>
            <person name="Lipzen A."/>
            <person name="Ohm R."/>
            <person name="Nagy I."/>
            <person name="Pangilinan J."/>
            <person name="Yan J."/>
            <person name="Xiong Y."/>
            <person name="Grigoriev I.V."/>
            <person name="Hibbett D.S."/>
            <person name="Nagy L.G."/>
        </authorList>
    </citation>
    <scope>NUCLEOTIDE SEQUENCE [LARGE SCALE GENOMIC DNA]</scope>
    <source>
        <strain evidence="3 4">SZMC22713</strain>
    </source>
</reference>
<dbReference type="PANTHER" id="PTHR43861">
    <property type="entry name" value="TRANS-ACONITATE 2-METHYLTRANSFERASE-RELATED"/>
    <property type="match status" value="1"/>
</dbReference>
<gene>
    <name evidence="3" type="ORF">BD410DRAFT_796071</name>
</gene>
<proteinExistence type="predicted"/>
<dbReference type="STRING" id="50990.A0A4Y7PMD8"/>
<name>A0A4Y7PMD8_9AGAM</name>